<dbReference type="InterPro" id="IPR021316">
    <property type="entry name" value="DUF2913"/>
</dbReference>
<reference evidence="1 2" key="1">
    <citation type="submission" date="2016-09" db="EMBL/GenBank/DDBJ databases">
        <title>Photobacterium proteolyticum sp. nov. a protease producing bacterium isolated from ocean sediments of Laizhou Bay.</title>
        <authorList>
            <person name="Li Y."/>
        </authorList>
    </citation>
    <scope>NUCLEOTIDE SEQUENCE [LARGE SCALE GENOMIC DNA]</scope>
    <source>
        <strain evidence="1 2">13-12</strain>
    </source>
</reference>
<protein>
    <submittedName>
        <fullName evidence="1">Uncharacterized protein</fullName>
    </submittedName>
</protein>
<dbReference type="PROSITE" id="PS51257">
    <property type="entry name" value="PROKAR_LIPOPROTEIN"/>
    <property type="match status" value="1"/>
</dbReference>
<evidence type="ECO:0000313" key="2">
    <source>
        <dbReference type="Proteomes" id="UP000186905"/>
    </source>
</evidence>
<proteinExistence type="predicted"/>
<accession>A0A1Q9GM06</accession>
<name>A0A1Q9GM06_9GAMM</name>
<comment type="caution">
    <text evidence="1">The sequence shown here is derived from an EMBL/GenBank/DDBJ whole genome shotgun (WGS) entry which is preliminary data.</text>
</comment>
<dbReference type="EMBL" id="MJIL01000075">
    <property type="protein sequence ID" value="OLQ75566.1"/>
    <property type="molecule type" value="Genomic_DNA"/>
</dbReference>
<keyword evidence="2" id="KW-1185">Reference proteome</keyword>
<sequence length="196" mass="22812">MGQFLTRKRQKIYFSPVQVVFQSCLVDFGDTCPHIQYIFPFVSRVSPVLPKERFEQLLSEVIENSLLHLYTHVAISDRFVPLEKRNALLCKFLKPKIKQPCYKPIKGEIKRMVLAGHGKGADLEAKLNELNVMAIDHRARNSDDAHRLYELLNFLLKEYGFDSRMFDESSKAEPDVIYVLQDHLINCKRPINLTFK</sequence>
<evidence type="ECO:0000313" key="1">
    <source>
        <dbReference type="EMBL" id="OLQ75566.1"/>
    </source>
</evidence>
<dbReference type="AlphaFoldDB" id="A0A1Q9GM06"/>
<gene>
    <name evidence="1" type="ORF">BIT28_23365</name>
</gene>
<organism evidence="1 2">
    <name type="scientific">Photobacterium proteolyticum</name>
    <dbReference type="NCBI Taxonomy" id="1903952"/>
    <lineage>
        <taxon>Bacteria</taxon>
        <taxon>Pseudomonadati</taxon>
        <taxon>Pseudomonadota</taxon>
        <taxon>Gammaproteobacteria</taxon>
        <taxon>Vibrionales</taxon>
        <taxon>Vibrionaceae</taxon>
        <taxon>Photobacterium</taxon>
    </lineage>
</organism>
<dbReference type="Proteomes" id="UP000186905">
    <property type="component" value="Unassembled WGS sequence"/>
</dbReference>
<dbReference type="Pfam" id="PF11140">
    <property type="entry name" value="DUF2913"/>
    <property type="match status" value="1"/>
</dbReference>